<dbReference type="AlphaFoldDB" id="A0A1I2WBW1"/>
<accession>A0A1I2WBW1</accession>
<evidence type="ECO:0000313" key="3">
    <source>
        <dbReference type="Proteomes" id="UP000198752"/>
    </source>
</evidence>
<feature type="transmembrane region" description="Helical" evidence="1">
    <location>
        <begin position="12"/>
        <end position="38"/>
    </location>
</feature>
<evidence type="ECO:0000313" key="2">
    <source>
        <dbReference type="EMBL" id="SFG98863.1"/>
    </source>
</evidence>
<dbReference type="RefSeq" id="WP_093674802.1">
    <property type="nucleotide sequence ID" value="NZ_FOOY01000039.1"/>
</dbReference>
<dbReference type="NCBIfam" id="TIGR01906">
    <property type="entry name" value="integ_TIGR01906"/>
    <property type="match status" value="1"/>
</dbReference>
<dbReference type="Pfam" id="PF07314">
    <property type="entry name" value="Lit"/>
    <property type="match status" value="1"/>
</dbReference>
<dbReference type="Proteomes" id="UP000198752">
    <property type="component" value="Unassembled WGS sequence"/>
</dbReference>
<dbReference type="InterPro" id="IPR010178">
    <property type="entry name" value="Lit"/>
</dbReference>
<keyword evidence="3" id="KW-1185">Reference proteome</keyword>
<organism evidence="2 3">
    <name type="scientific">Sporolactobacillus nakayamae</name>
    <dbReference type="NCBI Taxonomy" id="269670"/>
    <lineage>
        <taxon>Bacteria</taxon>
        <taxon>Bacillati</taxon>
        <taxon>Bacillota</taxon>
        <taxon>Bacilli</taxon>
        <taxon>Bacillales</taxon>
        <taxon>Sporolactobacillaceae</taxon>
        <taxon>Sporolactobacillus</taxon>
    </lineage>
</organism>
<dbReference type="STRING" id="269670.SAMN02982927_03494"/>
<evidence type="ECO:0000256" key="1">
    <source>
        <dbReference type="SAM" id="Phobius"/>
    </source>
</evidence>
<keyword evidence="1" id="KW-0812">Transmembrane</keyword>
<gene>
    <name evidence="2" type="ORF">SAMN02982927_03494</name>
</gene>
<dbReference type="EMBL" id="FOOY01000039">
    <property type="protein sequence ID" value="SFG98863.1"/>
    <property type="molecule type" value="Genomic_DNA"/>
</dbReference>
<feature type="transmembrane region" description="Helical" evidence="1">
    <location>
        <begin position="96"/>
        <end position="119"/>
    </location>
</feature>
<name>A0A1I2WBW1_9BACL</name>
<keyword evidence="1" id="KW-0472">Membrane</keyword>
<reference evidence="3" key="1">
    <citation type="submission" date="2016-10" db="EMBL/GenBank/DDBJ databases">
        <authorList>
            <person name="Varghese N."/>
            <person name="Submissions S."/>
        </authorList>
    </citation>
    <scope>NUCLEOTIDE SEQUENCE [LARGE SCALE GENOMIC DNA]</scope>
    <source>
        <strain evidence="3">ATCC 700379</strain>
    </source>
</reference>
<keyword evidence="1" id="KW-1133">Transmembrane helix</keyword>
<feature type="transmembrane region" description="Helical" evidence="1">
    <location>
        <begin position="131"/>
        <end position="160"/>
    </location>
</feature>
<dbReference type="OrthoDB" id="9813051at2"/>
<feature type="transmembrane region" description="Helical" evidence="1">
    <location>
        <begin position="183"/>
        <end position="204"/>
    </location>
</feature>
<sequence length="217" mass="25197">MQIRNIKVFQILISISFALFIISLSIILTLLFVPLYYFDIGYLGIDRLTGISRDTIMENYKYMIQYLFNPLPQSFRLPSLPYSERGQIHFADVKKIFTSIEVFLFVTGIISTAGLYRSIKRGVIDVLKKTYLILLIFILLLFAAFAVNFNAVFILFHQIFFRNNYWLFDPASDPVINILPETFFMHSALFILGLIVLSIILLCMGHRRLLKKKKAAF</sequence>
<proteinExistence type="predicted"/>
<protein>
    <submittedName>
        <fullName evidence="2">Integral membrane protein TIGR01906</fullName>
    </submittedName>
</protein>